<feature type="transmembrane region" description="Helical" evidence="1">
    <location>
        <begin position="88"/>
        <end position="112"/>
    </location>
</feature>
<dbReference type="AlphaFoldDB" id="A0A2H3B7Q0"/>
<evidence type="ECO:0000313" key="3">
    <source>
        <dbReference type="Proteomes" id="UP000218334"/>
    </source>
</evidence>
<keyword evidence="3" id="KW-1185">Reference proteome</keyword>
<name>A0A2H3B7Q0_9AGAR</name>
<organism evidence="2 3">
    <name type="scientific">Armillaria solidipes</name>
    <dbReference type="NCBI Taxonomy" id="1076256"/>
    <lineage>
        <taxon>Eukaryota</taxon>
        <taxon>Fungi</taxon>
        <taxon>Dikarya</taxon>
        <taxon>Basidiomycota</taxon>
        <taxon>Agaricomycotina</taxon>
        <taxon>Agaricomycetes</taxon>
        <taxon>Agaricomycetidae</taxon>
        <taxon>Agaricales</taxon>
        <taxon>Marasmiineae</taxon>
        <taxon>Physalacriaceae</taxon>
        <taxon>Armillaria</taxon>
    </lineage>
</organism>
<feature type="transmembrane region" description="Helical" evidence="1">
    <location>
        <begin position="52"/>
        <end position="76"/>
    </location>
</feature>
<keyword evidence="1" id="KW-1133">Transmembrane helix</keyword>
<reference evidence="3" key="1">
    <citation type="journal article" date="2017" name="Nat. Ecol. Evol.">
        <title>Genome expansion and lineage-specific genetic innovations in the forest pathogenic fungi Armillaria.</title>
        <authorList>
            <person name="Sipos G."/>
            <person name="Prasanna A.N."/>
            <person name="Walter M.C."/>
            <person name="O'Connor E."/>
            <person name="Balint B."/>
            <person name="Krizsan K."/>
            <person name="Kiss B."/>
            <person name="Hess J."/>
            <person name="Varga T."/>
            <person name="Slot J."/>
            <person name="Riley R."/>
            <person name="Boka B."/>
            <person name="Rigling D."/>
            <person name="Barry K."/>
            <person name="Lee J."/>
            <person name="Mihaltcheva S."/>
            <person name="LaButti K."/>
            <person name="Lipzen A."/>
            <person name="Waldron R."/>
            <person name="Moloney N.M."/>
            <person name="Sperisen C."/>
            <person name="Kredics L."/>
            <person name="Vagvoelgyi C."/>
            <person name="Patrignani A."/>
            <person name="Fitzpatrick D."/>
            <person name="Nagy I."/>
            <person name="Doyle S."/>
            <person name="Anderson J.B."/>
            <person name="Grigoriev I.V."/>
            <person name="Gueldener U."/>
            <person name="Muensterkoetter M."/>
            <person name="Nagy L.G."/>
        </authorList>
    </citation>
    <scope>NUCLEOTIDE SEQUENCE [LARGE SCALE GENOMIC DNA]</scope>
    <source>
        <strain evidence="3">28-4</strain>
    </source>
</reference>
<protein>
    <submittedName>
        <fullName evidence="2">Uncharacterized protein</fullName>
    </submittedName>
</protein>
<feature type="transmembrane region" description="Helical" evidence="1">
    <location>
        <begin position="213"/>
        <end position="236"/>
    </location>
</feature>
<feature type="transmembrane region" description="Helical" evidence="1">
    <location>
        <begin position="174"/>
        <end position="193"/>
    </location>
</feature>
<evidence type="ECO:0000313" key="2">
    <source>
        <dbReference type="EMBL" id="PBK59056.1"/>
    </source>
</evidence>
<keyword evidence="1" id="KW-0812">Transmembrane</keyword>
<dbReference type="Proteomes" id="UP000218334">
    <property type="component" value="Unassembled WGS sequence"/>
</dbReference>
<accession>A0A2H3B7Q0</accession>
<dbReference type="EMBL" id="KZ293514">
    <property type="protein sequence ID" value="PBK59056.1"/>
    <property type="molecule type" value="Genomic_DNA"/>
</dbReference>
<evidence type="ECO:0000256" key="1">
    <source>
        <dbReference type="SAM" id="Phobius"/>
    </source>
</evidence>
<keyword evidence="1" id="KW-0472">Membrane</keyword>
<proteinExistence type="predicted"/>
<feature type="transmembrane region" description="Helical" evidence="1">
    <location>
        <begin position="145"/>
        <end position="167"/>
    </location>
</feature>
<sequence>MICSCTYKRFCLSLLFAFRCPYRPVVLKITTTISGGDQRVKVANLDRAIELALLHGIYTGIVSVALWNTLAVFSIYPRELSHTVINKFRSIGGTMVAIIILLYITATINFFLNGPFLTAINVGVFQYYSRLALASSWGWTPRTDIGIGATAVLSTVVADCTMIWRCWMVWGRRWLVVLVPILCLVSGFAYKIMEIIEVYYLNGMEQMKSVSYLVFYLSCILATTLWCTILIVFRIVTVI</sequence>
<gene>
    <name evidence="2" type="ORF">ARMSODRAFT_78623</name>
</gene>